<dbReference type="InterPro" id="IPR010982">
    <property type="entry name" value="Lambda_DNA-bd_dom_sf"/>
</dbReference>
<dbReference type="EMBL" id="AP023366">
    <property type="protein sequence ID" value="BCJ86911.1"/>
    <property type="molecule type" value="Genomic_DNA"/>
</dbReference>
<dbReference type="Gene3D" id="1.10.260.40">
    <property type="entry name" value="lambda repressor-like DNA-binding domains"/>
    <property type="match status" value="1"/>
</dbReference>
<dbReference type="CDD" id="cd02209">
    <property type="entry name" value="cupin_XRE_C"/>
    <property type="match status" value="1"/>
</dbReference>
<dbReference type="InterPro" id="IPR001387">
    <property type="entry name" value="Cro/C1-type_HTH"/>
</dbReference>
<accession>A0A7I8DGI4</accession>
<dbReference type="Pfam" id="PF07883">
    <property type="entry name" value="Cupin_2"/>
    <property type="match status" value="1"/>
</dbReference>
<evidence type="ECO:0000313" key="4">
    <source>
        <dbReference type="Proteomes" id="UP000593802"/>
    </source>
</evidence>
<dbReference type="PANTHER" id="PTHR46797">
    <property type="entry name" value="HTH-TYPE TRANSCRIPTIONAL REGULATOR"/>
    <property type="match status" value="1"/>
</dbReference>
<dbReference type="SUPFAM" id="SSF51182">
    <property type="entry name" value="RmlC-like cupins"/>
    <property type="match status" value="1"/>
</dbReference>
<keyword evidence="1" id="KW-0238">DNA-binding</keyword>
<dbReference type="InterPro" id="IPR014710">
    <property type="entry name" value="RmlC-like_jellyroll"/>
</dbReference>
<dbReference type="PANTHER" id="PTHR46797:SF19">
    <property type="entry name" value="BLL2473 PROTEIN"/>
    <property type="match status" value="1"/>
</dbReference>
<protein>
    <submittedName>
        <fullName evidence="3">Transcriptional regulator</fullName>
    </submittedName>
</protein>
<evidence type="ECO:0000259" key="2">
    <source>
        <dbReference type="PROSITE" id="PS50943"/>
    </source>
</evidence>
<dbReference type="SMART" id="SM00530">
    <property type="entry name" value="HTH_XRE"/>
    <property type="match status" value="1"/>
</dbReference>
<dbReference type="GO" id="GO:0003677">
    <property type="term" value="F:DNA binding"/>
    <property type="evidence" value="ECO:0007669"/>
    <property type="project" value="UniProtKB-KW"/>
</dbReference>
<keyword evidence="4" id="KW-1185">Reference proteome</keyword>
<dbReference type="CDD" id="cd00093">
    <property type="entry name" value="HTH_XRE"/>
    <property type="match status" value="1"/>
</dbReference>
<sequence length="188" mass="21506">MSIGMDEKKISERIRLLRTHLKLTQQDLADKCGYTKGMISKIENGRISLPIATLSKIANALNVKLSWFFEEEGEDSELIITKKEERTPIVSNVTEFGYFYYGLANRKSLAKIETFMVIVPEVTEGKQPFSHQEEEFAFVVEGAIDLYYDGKLYPLEEGDSAYYFGDKPHMFLSRNNQESKVLVIIVSN</sequence>
<dbReference type="InterPro" id="IPR013096">
    <property type="entry name" value="Cupin_2"/>
</dbReference>
<dbReference type="Proteomes" id="UP000593802">
    <property type="component" value="Chromosome"/>
</dbReference>
<dbReference type="Pfam" id="PF01381">
    <property type="entry name" value="HTH_3"/>
    <property type="match status" value="1"/>
</dbReference>
<dbReference type="SUPFAM" id="SSF47413">
    <property type="entry name" value="lambda repressor-like DNA-binding domains"/>
    <property type="match status" value="1"/>
</dbReference>
<evidence type="ECO:0000313" key="3">
    <source>
        <dbReference type="EMBL" id="BCJ86911.1"/>
    </source>
</evidence>
<dbReference type="Gene3D" id="2.60.120.10">
    <property type="entry name" value="Jelly Rolls"/>
    <property type="match status" value="1"/>
</dbReference>
<reference evidence="3 4" key="1">
    <citation type="submission" date="2020-08" db="EMBL/GenBank/DDBJ databases">
        <title>Complete Genome Sequence of Effusibacillus dendaii Strain skT53, Isolated from Farmland soil.</title>
        <authorList>
            <person name="Konishi T."/>
            <person name="Kawasaki H."/>
        </authorList>
    </citation>
    <scope>NUCLEOTIDE SEQUENCE [LARGE SCALE GENOMIC DNA]</scope>
    <source>
        <strain evidence="4">skT53</strain>
    </source>
</reference>
<dbReference type="GO" id="GO:0005829">
    <property type="term" value="C:cytosol"/>
    <property type="evidence" value="ECO:0007669"/>
    <property type="project" value="TreeGrafter"/>
</dbReference>
<dbReference type="KEGG" id="eff:skT53_18960"/>
<feature type="domain" description="HTH cro/C1-type" evidence="2">
    <location>
        <begin position="14"/>
        <end position="68"/>
    </location>
</feature>
<dbReference type="InterPro" id="IPR011051">
    <property type="entry name" value="RmlC_Cupin_sf"/>
</dbReference>
<organism evidence="3 4">
    <name type="scientific">Effusibacillus dendaii</name>
    <dbReference type="NCBI Taxonomy" id="2743772"/>
    <lineage>
        <taxon>Bacteria</taxon>
        <taxon>Bacillati</taxon>
        <taxon>Bacillota</taxon>
        <taxon>Bacilli</taxon>
        <taxon>Bacillales</taxon>
        <taxon>Alicyclobacillaceae</taxon>
        <taxon>Effusibacillus</taxon>
    </lineage>
</organism>
<dbReference type="GO" id="GO:0003700">
    <property type="term" value="F:DNA-binding transcription factor activity"/>
    <property type="evidence" value="ECO:0007669"/>
    <property type="project" value="TreeGrafter"/>
</dbReference>
<proteinExistence type="predicted"/>
<dbReference type="AlphaFoldDB" id="A0A7I8DGI4"/>
<dbReference type="PROSITE" id="PS50943">
    <property type="entry name" value="HTH_CROC1"/>
    <property type="match status" value="1"/>
</dbReference>
<dbReference type="InterPro" id="IPR050807">
    <property type="entry name" value="TransReg_Diox_bact_type"/>
</dbReference>
<name>A0A7I8DGI4_9BACL</name>
<gene>
    <name evidence="3" type="ORF">skT53_18960</name>
</gene>
<evidence type="ECO:0000256" key="1">
    <source>
        <dbReference type="ARBA" id="ARBA00023125"/>
    </source>
</evidence>